<feature type="region of interest" description="Disordered" evidence="1">
    <location>
        <begin position="1"/>
        <end position="33"/>
    </location>
</feature>
<evidence type="ECO:0000313" key="3">
    <source>
        <dbReference type="Proteomes" id="UP000244989"/>
    </source>
</evidence>
<evidence type="ECO:0008006" key="4">
    <source>
        <dbReference type="Google" id="ProtNLM"/>
    </source>
</evidence>
<proteinExistence type="predicted"/>
<evidence type="ECO:0000256" key="1">
    <source>
        <dbReference type="SAM" id="MobiDB-lite"/>
    </source>
</evidence>
<dbReference type="Proteomes" id="UP000244989">
    <property type="component" value="Unassembled WGS sequence"/>
</dbReference>
<dbReference type="EMBL" id="QEEZ01000009">
    <property type="protein sequence ID" value="PWC01729.1"/>
    <property type="molecule type" value="Genomic_DNA"/>
</dbReference>
<comment type="caution">
    <text evidence="2">The sequence shown here is derived from an EMBL/GenBank/DDBJ whole genome shotgun (WGS) entry which is preliminary data.</text>
</comment>
<evidence type="ECO:0000313" key="2">
    <source>
        <dbReference type="EMBL" id="PWC01729.1"/>
    </source>
</evidence>
<dbReference type="NCBIfam" id="TIGR01764">
    <property type="entry name" value="excise"/>
    <property type="match status" value="1"/>
</dbReference>
<accession>A0A2U1T6W4</accession>
<dbReference type="GO" id="GO:0003677">
    <property type="term" value="F:DNA binding"/>
    <property type="evidence" value="ECO:0007669"/>
    <property type="project" value="InterPro"/>
</dbReference>
<dbReference type="InterPro" id="IPR010093">
    <property type="entry name" value="SinI_DNA-bd"/>
</dbReference>
<gene>
    <name evidence="2" type="ORF">DF222_06185</name>
</gene>
<organism evidence="2 3">
    <name type="scientific">Corynebacterium yudongzhengii</name>
    <dbReference type="NCBI Taxonomy" id="2080740"/>
    <lineage>
        <taxon>Bacteria</taxon>
        <taxon>Bacillati</taxon>
        <taxon>Actinomycetota</taxon>
        <taxon>Actinomycetes</taxon>
        <taxon>Mycobacteriales</taxon>
        <taxon>Corynebacteriaceae</taxon>
        <taxon>Corynebacterium</taxon>
    </lineage>
</organism>
<name>A0A2U1T6W4_9CORY</name>
<dbReference type="KEGG" id="cyz:C3B44_07665"/>
<reference evidence="3" key="1">
    <citation type="submission" date="2018-04" db="EMBL/GenBank/DDBJ databases">
        <authorList>
            <person name="Liu S."/>
            <person name="Wang Z."/>
            <person name="Li J."/>
        </authorList>
    </citation>
    <scope>NUCLEOTIDE SEQUENCE [LARGE SCALE GENOMIC DNA]</scope>
    <source>
        <strain evidence="3">2189</strain>
    </source>
</reference>
<dbReference type="AlphaFoldDB" id="A0A2U1T6W4"/>
<keyword evidence="3" id="KW-1185">Reference proteome</keyword>
<protein>
    <recommendedName>
        <fullName evidence="4">Helix-turn-helix domain-containing protein</fullName>
    </recommendedName>
</protein>
<sequence length="92" mass="10220">MGTPNGGVDFRSQSPRCTGRAGRHRPGRIPSGRGAYRPLGLWIITDQAAEYLALSRWTVTQKIRRGELGAIKHGKTYRTTLKWCADYMSGKA</sequence>